<dbReference type="HOGENOM" id="CLU_001485_12_4_1"/>
<gene>
    <name evidence="8" type="ORF">EDEG_01641</name>
</gene>
<dbReference type="InterPro" id="IPR027417">
    <property type="entry name" value="P-loop_NTPase"/>
</dbReference>
<feature type="binding site" evidence="5">
    <location>
        <begin position="361"/>
        <end position="368"/>
    </location>
    <ligand>
        <name>ATP</name>
        <dbReference type="ChEBI" id="CHEBI:30616"/>
    </ligand>
</feature>
<evidence type="ECO:0000256" key="1">
    <source>
        <dbReference type="ARBA" id="ARBA00022701"/>
    </source>
</evidence>
<evidence type="ECO:0000256" key="4">
    <source>
        <dbReference type="ARBA" id="ARBA00023175"/>
    </source>
</evidence>
<dbReference type="PANTHER" id="PTHR47972:SF45">
    <property type="entry name" value="PROTEIN CLARET SEGREGATIONAL"/>
    <property type="match status" value="1"/>
</dbReference>
<dbReference type="OMA" id="INFIDDC"/>
<evidence type="ECO:0000256" key="3">
    <source>
        <dbReference type="ARBA" id="ARBA00022840"/>
    </source>
</evidence>
<name>J9DNG4_EDHAE</name>
<comment type="similarity">
    <text evidence="5">Belongs to the TRAFAC class myosin-kinesin ATPase superfamily. Kinesin family.</text>
</comment>
<evidence type="ECO:0000313" key="8">
    <source>
        <dbReference type="EMBL" id="EJW04065.1"/>
    </source>
</evidence>
<dbReference type="Proteomes" id="UP000003163">
    <property type="component" value="Unassembled WGS sequence"/>
</dbReference>
<dbReference type="GO" id="GO:0005524">
    <property type="term" value="F:ATP binding"/>
    <property type="evidence" value="ECO:0007669"/>
    <property type="project" value="UniProtKB-UniRule"/>
</dbReference>
<dbReference type="GO" id="GO:0007018">
    <property type="term" value="P:microtubule-based movement"/>
    <property type="evidence" value="ECO:0007669"/>
    <property type="project" value="InterPro"/>
</dbReference>
<dbReference type="Pfam" id="PF00225">
    <property type="entry name" value="Kinesin"/>
    <property type="match status" value="1"/>
</dbReference>
<feature type="domain" description="Kinesin motor" evidence="7">
    <location>
        <begin position="289"/>
        <end position="598"/>
    </location>
</feature>
<dbReference type="SUPFAM" id="SSF52540">
    <property type="entry name" value="P-loop containing nucleoside triphosphate hydrolases"/>
    <property type="match status" value="1"/>
</dbReference>
<dbReference type="FunCoup" id="J9DNG4">
    <property type="interactions" value="48"/>
</dbReference>
<evidence type="ECO:0000256" key="6">
    <source>
        <dbReference type="SAM" id="Coils"/>
    </source>
</evidence>
<reference evidence="8 9" key="1">
    <citation type="submission" date="2011-08" db="EMBL/GenBank/DDBJ databases">
        <authorList>
            <person name="Liu Z.J."/>
            <person name="Shi F.L."/>
            <person name="Lu J.Q."/>
            <person name="Li M."/>
            <person name="Wang Z.L."/>
        </authorList>
    </citation>
    <scope>NUCLEOTIDE SEQUENCE [LARGE SCALE GENOMIC DNA]</scope>
    <source>
        <strain evidence="8 9">USNM 41457</strain>
    </source>
</reference>
<reference evidence="9" key="2">
    <citation type="submission" date="2015-07" db="EMBL/GenBank/DDBJ databases">
        <title>Contrasting host-pathogen interactions and genome evolution in two generalist and specialist microsporidian pathogens of mosquitoes.</title>
        <authorList>
            <consortium name="The Broad Institute Genomics Platform"/>
            <consortium name="The Broad Institute Genome Sequencing Center for Infectious Disease"/>
            <person name="Cuomo C.A."/>
            <person name="Sanscrainte N.D."/>
            <person name="Goldberg J.M."/>
            <person name="Heiman D."/>
            <person name="Young S."/>
            <person name="Zeng Q."/>
            <person name="Becnel J.J."/>
            <person name="Birren B.W."/>
        </authorList>
    </citation>
    <scope>NUCLEOTIDE SEQUENCE [LARGE SCALE GENOMIC DNA]</scope>
    <source>
        <strain evidence="9">USNM 41457</strain>
    </source>
</reference>
<dbReference type="PANTHER" id="PTHR47972">
    <property type="entry name" value="KINESIN-LIKE PROTEIN KLP-3"/>
    <property type="match status" value="1"/>
</dbReference>
<dbReference type="InParanoid" id="J9DNG4"/>
<dbReference type="InterPro" id="IPR001752">
    <property type="entry name" value="Kinesin_motor_dom"/>
</dbReference>
<keyword evidence="3 5" id="KW-0067">ATP-binding</keyword>
<feature type="coiled-coil region" evidence="6">
    <location>
        <begin position="17"/>
        <end position="162"/>
    </location>
</feature>
<dbReference type="Gene3D" id="3.40.850.10">
    <property type="entry name" value="Kinesin motor domain"/>
    <property type="match status" value="1"/>
</dbReference>
<keyword evidence="9" id="KW-1185">Reference proteome</keyword>
<protein>
    <recommendedName>
        <fullName evidence="7">Kinesin motor domain-containing protein</fullName>
    </recommendedName>
</protein>
<dbReference type="STRING" id="1003232.J9DNG4"/>
<evidence type="ECO:0000256" key="2">
    <source>
        <dbReference type="ARBA" id="ARBA00022741"/>
    </source>
</evidence>
<dbReference type="EMBL" id="AFBI03000024">
    <property type="protein sequence ID" value="EJW04065.1"/>
    <property type="molecule type" value="Genomic_DNA"/>
</dbReference>
<proteinExistence type="inferred from homology"/>
<keyword evidence="1" id="KW-0493">Microtubule</keyword>
<dbReference type="PRINTS" id="PR00380">
    <property type="entry name" value="KINESINHEAVY"/>
</dbReference>
<keyword evidence="4 5" id="KW-0505">Motor protein</keyword>
<organism evidence="8 9">
    <name type="scientific">Edhazardia aedis (strain USNM 41457)</name>
    <name type="common">Microsporidian parasite</name>
    <dbReference type="NCBI Taxonomy" id="1003232"/>
    <lineage>
        <taxon>Eukaryota</taxon>
        <taxon>Fungi</taxon>
        <taxon>Fungi incertae sedis</taxon>
        <taxon>Microsporidia</taxon>
        <taxon>Edhazardia</taxon>
    </lineage>
</organism>
<dbReference type="VEuPathDB" id="MicrosporidiaDB:EDEG_01641"/>
<dbReference type="GO" id="GO:0008017">
    <property type="term" value="F:microtubule binding"/>
    <property type="evidence" value="ECO:0007669"/>
    <property type="project" value="InterPro"/>
</dbReference>
<sequence length="611" mass="70469">MRQVNIEQELIDKFNLIKQLTGKMEEALRQEKNSSDRLDNDENLDNNFSIDKKSKIAFYLKRLETLEKENNMLKKLLDEKNFDSCDENGFKNPFYIVNELKKENLRLKNLCADLQDKILKQEKILSSKNSYTSNVIELLEKVQRYEEKLQELNNNKAANSYLYERIRDLEKMIQEKENYVNVDAVKIQNDVKQEHEKEIINLKQIIEQKETRISEIFRGIVNLKEEKTVLEQHILSFNKQKELLEDEIAKIKGENEILKADIIAKDSEKLILKQEIKTLKKEMSEITGKISVLCRIKPSTTAMNEKLHLTATENTITIDKNIFTFDKIFLPSSTQQEIHNEASSLIESIFDGYNVCIFAYGQTGSGKTYTMEGTAKSLGIIPRSLQTIFENKQNLESKGYQVKITINIIEIYNETIRDLLGLNNQKCEIRHDKNLTKISNCKYVEVNEINEAVSTLKTATKNRSVGSTECNDRSSRSHSVFSCKIEIRNDVYKEYKVGILNLIDLAGSERLSESKAEGVRLKETQNINKSLSALGNVINAIIKKEAHIPFRSSKLTYYLQNFLNSQCRVMMIVNVAPDFNMLSETVCSLRFAQKVSECKLGKQTKNIIVEI</sequence>
<keyword evidence="2 5" id="KW-0547">Nucleotide-binding</keyword>
<feature type="coiled-coil region" evidence="6">
    <location>
        <begin position="192"/>
        <end position="289"/>
    </location>
</feature>
<dbReference type="GO" id="GO:0003777">
    <property type="term" value="F:microtubule motor activity"/>
    <property type="evidence" value="ECO:0007669"/>
    <property type="project" value="InterPro"/>
</dbReference>
<dbReference type="SMART" id="SM00129">
    <property type="entry name" value="KISc"/>
    <property type="match status" value="1"/>
</dbReference>
<evidence type="ECO:0000259" key="7">
    <source>
        <dbReference type="PROSITE" id="PS50067"/>
    </source>
</evidence>
<evidence type="ECO:0000313" key="9">
    <source>
        <dbReference type="Proteomes" id="UP000003163"/>
    </source>
</evidence>
<dbReference type="AlphaFoldDB" id="J9DNG4"/>
<dbReference type="PROSITE" id="PS50067">
    <property type="entry name" value="KINESIN_MOTOR_2"/>
    <property type="match status" value="1"/>
</dbReference>
<accession>J9DNG4</accession>
<dbReference type="InterPro" id="IPR027640">
    <property type="entry name" value="Kinesin-like_fam"/>
</dbReference>
<keyword evidence="6" id="KW-0175">Coiled coil</keyword>
<dbReference type="OrthoDB" id="3176171at2759"/>
<comment type="caution">
    <text evidence="8">The sequence shown here is derived from an EMBL/GenBank/DDBJ whole genome shotgun (WGS) entry which is preliminary data.</text>
</comment>
<dbReference type="InterPro" id="IPR036961">
    <property type="entry name" value="Kinesin_motor_dom_sf"/>
</dbReference>
<dbReference type="GO" id="GO:0005874">
    <property type="term" value="C:microtubule"/>
    <property type="evidence" value="ECO:0007669"/>
    <property type="project" value="UniProtKB-KW"/>
</dbReference>
<evidence type="ECO:0000256" key="5">
    <source>
        <dbReference type="PROSITE-ProRule" id="PRU00283"/>
    </source>
</evidence>